<dbReference type="EMBL" id="AGUF01000046">
    <property type="protein sequence ID" value="EHK65967.1"/>
    <property type="molecule type" value="Genomic_DNA"/>
</dbReference>
<dbReference type="CDD" id="cd00093">
    <property type="entry name" value="HTH_XRE"/>
    <property type="match status" value="1"/>
</dbReference>
<reference evidence="2 3" key="1">
    <citation type="journal article" date="2012" name="J. Bacteriol.">
        <title>Genome sequence of the highly efficient arsenite-oxidizing bacterium Achromobacter arsenitoxydans SY8.</title>
        <authorList>
            <person name="Li X."/>
            <person name="Hu Y."/>
            <person name="Gong J."/>
            <person name="Lin Y."/>
            <person name="Johnstone L."/>
            <person name="Rensing C."/>
            <person name="Wang G."/>
        </authorList>
    </citation>
    <scope>NUCLEOTIDE SEQUENCE [LARGE SCALE GENOMIC DNA]</scope>
    <source>
        <strain evidence="2 3">SY8</strain>
    </source>
</reference>
<dbReference type="PROSITE" id="PS50943">
    <property type="entry name" value="HTH_CROC1"/>
    <property type="match status" value="1"/>
</dbReference>
<proteinExistence type="predicted"/>
<name>H0F6Q9_9BURK</name>
<dbReference type="InterPro" id="IPR001387">
    <property type="entry name" value="Cro/C1-type_HTH"/>
</dbReference>
<evidence type="ECO:0000313" key="2">
    <source>
        <dbReference type="EMBL" id="EHK65967.1"/>
    </source>
</evidence>
<dbReference type="Pfam" id="PF01381">
    <property type="entry name" value="HTH_3"/>
    <property type="match status" value="1"/>
</dbReference>
<dbReference type="SUPFAM" id="SSF47413">
    <property type="entry name" value="lambda repressor-like DNA-binding domains"/>
    <property type="match status" value="1"/>
</dbReference>
<dbReference type="SMART" id="SM00530">
    <property type="entry name" value="HTH_XRE"/>
    <property type="match status" value="1"/>
</dbReference>
<feature type="domain" description="HTH cro/C1-type" evidence="1">
    <location>
        <begin position="95"/>
        <end position="149"/>
    </location>
</feature>
<evidence type="ECO:0000259" key="1">
    <source>
        <dbReference type="PROSITE" id="PS50943"/>
    </source>
</evidence>
<dbReference type="Proteomes" id="UP000003113">
    <property type="component" value="Unassembled WGS sequence"/>
</dbReference>
<gene>
    <name evidence="2" type="ORF">KYC_12598</name>
</gene>
<organism evidence="2 3">
    <name type="scientific">Achromobacter arsenitoxydans SY8</name>
    <dbReference type="NCBI Taxonomy" id="477184"/>
    <lineage>
        <taxon>Bacteria</taxon>
        <taxon>Pseudomonadati</taxon>
        <taxon>Pseudomonadota</taxon>
        <taxon>Betaproteobacteria</taxon>
        <taxon>Burkholderiales</taxon>
        <taxon>Alcaligenaceae</taxon>
        <taxon>Achromobacter</taxon>
    </lineage>
</organism>
<protein>
    <submittedName>
        <fullName evidence="2">XRE family transcriptional regulator</fullName>
    </submittedName>
</protein>
<sequence length="158" mass="17068">MTENTHTSPAFSGTMMTLGYHDLGQNGAFSEGLLIVAHHVRLPRESVKAHFGKGRPIGSIVKDREADPARRAALQRARKHLSSVAADSPEAMSALTRLRLSKGLSQSELADICETQQSYIAKIEKSKVDLRAGTIRRLATALGVSCDEIIEATGKSDE</sequence>
<dbReference type="AlphaFoldDB" id="H0F6Q9"/>
<evidence type="ECO:0000313" key="3">
    <source>
        <dbReference type="Proteomes" id="UP000003113"/>
    </source>
</evidence>
<dbReference type="Gene3D" id="1.10.260.40">
    <property type="entry name" value="lambda repressor-like DNA-binding domains"/>
    <property type="match status" value="1"/>
</dbReference>
<dbReference type="RefSeq" id="WP_008162605.1">
    <property type="nucleotide sequence ID" value="NZ_AGUF01000046.1"/>
</dbReference>
<keyword evidence="3" id="KW-1185">Reference proteome</keyword>
<dbReference type="STRING" id="477184.KYC_12598"/>
<accession>H0F6Q9</accession>
<dbReference type="eggNOG" id="COG1396">
    <property type="taxonomic scope" value="Bacteria"/>
</dbReference>
<comment type="caution">
    <text evidence="2">The sequence shown here is derived from an EMBL/GenBank/DDBJ whole genome shotgun (WGS) entry which is preliminary data.</text>
</comment>
<dbReference type="GO" id="GO:0003677">
    <property type="term" value="F:DNA binding"/>
    <property type="evidence" value="ECO:0007669"/>
    <property type="project" value="InterPro"/>
</dbReference>
<dbReference type="InterPro" id="IPR010982">
    <property type="entry name" value="Lambda_DNA-bd_dom_sf"/>
</dbReference>